<evidence type="ECO:0000313" key="1">
    <source>
        <dbReference type="EMBL" id="OTG66427.1"/>
    </source>
</evidence>
<reference evidence="1 2" key="1">
    <citation type="submission" date="2017-04" db="EMBL/GenBank/DDBJ databases">
        <title>High diversity of culturable Acinetobacter species in natural soil and water ecosystems.</title>
        <authorList>
            <person name="Nemec A."/>
            <person name="Radolfova-Krizova L."/>
        </authorList>
    </citation>
    <scope>NUCLEOTIDE SEQUENCE [LARGE SCALE GENOMIC DNA]</scope>
    <source>
        <strain evidence="1 2">ANC 4999</strain>
    </source>
</reference>
<organism evidence="1 2">
    <name type="scientific">Acinetobacter silvestris</name>
    <dbReference type="NCBI Taxonomy" id="1977882"/>
    <lineage>
        <taxon>Bacteria</taxon>
        <taxon>Pseudomonadati</taxon>
        <taxon>Pseudomonadota</taxon>
        <taxon>Gammaproteobacteria</taxon>
        <taxon>Moraxellales</taxon>
        <taxon>Moraxellaceae</taxon>
        <taxon>Acinetobacter</taxon>
    </lineage>
</organism>
<protein>
    <recommendedName>
        <fullName evidence="3">Lipoprotein</fullName>
    </recommendedName>
</protein>
<evidence type="ECO:0008006" key="3">
    <source>
        <dbReference type="Google" id="ProtNLM"/>
    </source>
</evidence>
<keyword evidence="2" id="KW-1185">Reference proteome</keyword>
<accession>A0A1Y3CH24</accession>
<name>A0A1Y3CH24_9GAMM</name>
<proteinExistence type="predicted"/>
<dbReference type="RefSeq" id="WP_086202671.1">
    <property type="nucleotide sequence ID" value="NZ_NEGB01000002.1"/>
</dbReference>
<dbReference type="Proteomes" id="UP000242765">
    <property type="component" value="Unassembled WGS sequence"/>
</dbReference>
<evidence type="ECO:0000313" key="2">
    <source>
        <dbReference type="Proteomes" id="UP000242765"/>
    </source>
</evidence>
<gene>
    <name evidence="1" type="ORF">B9T28_04010</name>
</gene>
<dbReference type="EMBL" id="NEGB01000002">
    <property type="protein sequence ID" value="OTG66427.1"/>
    <property type="molecule type" value="Genomic_DNA"/>
</dbReference>
<dbReference type="OrthoDB" id="6713526at2"/>
<comment type="caution">
    <text evidence="1">The sequence shown here is derived from an EMBL/GenBank/DDBJ whole genome shotgun (WGS) entry which is preliminary data.</text>
</comment>
<dbReference type="PROSITE" id="PS51257">
    <property type="entry name" value="PROKAR_LIPOPROTEIN"/>
    <property type="match status" value="1"/>
</dbReference>
<dbReference type="AlphaFoldDB" id="A0A1Y3CH24"/>
<sequence length="119" mass="13413">MKKILTISFVLLFVACSNPNKEKVNEMELISISKDLDAIDLQITQILLNLDDNRISQEGKKNLLCSDFRKLYKEEYIPKSLKYGNATGNAESEAKYLADLNNIMSGYSKKLNIDCASNS</sequence>